<evidence type="ECO:0000313" key="4">
    <source>
        <dbReference type="Ensembl" id="ENSAPLP00000031363.1"/>
    </source>
</evidence>
<evidence type="ECO:0000313" key="5">
    <source>
        <dbReference type="Proteomes" id="UP000016666"/>
    </source>
</evidence>
<dbReference type="Ensembl" id="ENSAPLT00000042251.1">
    <property type="protein sequence ID" value="ENSAPLP00000031363.1"/>
    <property type="gene ID" value="ENSAPLG00000025986.1"/>
</dbReference>
<feature type="compositionally biased region" description="Low complexity" evidence="2">
    <location>
        <begin position="216"/>
        <end position="230"/>
    </location>
</feature>
<dbReference type="GO" id="GO:0042393">
    <property type="term" value="F:histone binding"/>
    <property type="evidence" value="ECO:0007669"/>
    <property type="project" value="TreeGrafter"/>
</dbReference>
<feature type="compositionally biased region" description="Basic residues" evidence="2">
    <location>
        <begin position="774"/>
        <end position="790"/>
    </location>
</feature>
<accession>A0A493TZQ9</accession>
<feature type="region of interest" description="Disordered" evidence="2">
    <location>
        <begin position="427"/>
        <end position="617"/>
    </location>
</feature>
<feature type="domain" description="CHD C-terminal 2" evidence="3">
    <location>
        <begin position="649"/>
        <end position="775"/>
    </location>
</feature>
<evidence type="ECO:0000259" key="3">
    <source>
        <dbReference type="Pfam" id="PF08074"/>
    </source>
</evidence>
<feature type="region of interest" description="Disordered" evidence="2">
    <location>
        <begin position="101"/>
        <end position="155"/>
    </location>
</feature>
<dbReference type="OMA" id="TRTAGCG"/>
<keyword evidence="5" id="KW-1185">Reference proteome</keyword>
<sequence>MSPWVSPLSHVPVPMSVSPPCPPVSPPRPCTPPLSHVPLSLMSLHVPTFPCPCPHVSPCPHMSPSLPTCPMSPRVPACPRVSPCRVMSPYSAERRRRLSWGAGERRVPLTPTHSHPQGGRGVPRVPVSPRGAGQGPGDAREVAGPGHSRHRPGMGAVTRGRLMARGLWGHRDTGDVVGDTGDIGDIGDNRDIGVGIPGMGTRTLGTRTAGCGGHWWQGPWGQAWGQSPGDPGHRDPGDGDNRDGVCRDKAPRGQGQQGQEPLGTGVGTQGTVTLGPRGRRGWRCPQGLLCPQGLRVPLHAPPLRAGRRRLRDLRRRGPAGGALAAAGADPHRCHVPRQEEGTRVPVTSVPSLSPPCPLHPLPVPSIPSLSPGPPPGVSSVPCLPAIPWVSPPSSRSPPCPPPPLLSPVSPGVPTVPAAPQVQEFEHINGRWSLPELVPEPSADSKRSSRASSPAKTCSTDPEQSRTPTPCTSKPATPAPSERGDGMGPPPDRDDGDTRDEKEPKGPEKMETEAPVPEAPPSPGDGSEAEGPRKGEEEEGPGGEREPEAEGPLARDERAGAEVEKPPGGEKGDEKPPEEEPKERPGDPDPKREEVKAEKEPKLEPRANGRREDKAEKPRFMFNIADGGFTELHTLWQNEERAAVSSGKLNEIWHRRHDYWLLAGIVLHGYARWTDIQNDGAFGVINEPFKGEASKGNFLEMKNKFLARRFKLLEQALVIEEQLRRAAYLNMTQDPSHPAMALNTRFAEVECLAESHQHLSKESLAGNKPANAVLHKGKRRAGRRARRGRPV</sequence>
<dbReference type="GO" id="GO:0016581">
    <property type="term" value="C:NuRD complex"/>
    <property type="evidence" value="ECO:0007669"/>
    <property type="project" value="TreeGrafter"/>
</dbReference>
<feature type="compositionally biased region" description="Polar residues" evidence="2">
    <location>
        <begin position="456"/>
        <end position="474"/>
    </location>
</feature>
<feature type="compositionally biased region" description="Basic and acidic residues" evidence="2">
    <location>
        <begin position="498"/>
        <end position="511"/>
    </location>
</feature>
<proteinExistence type="predicted"/>
<dbReference type="GO" id="GO:0016887">
    <property type="term" value="F:ATP hydrolysis activity"/>
    <property type="evidence" value="ECO:0007669"/>
    <property type="project" value="TreeGrafter"/>
</dbReference>
<evidence type="ECO:0000256" key="1">
    <source>
        <dbReference type="ARBA" id="ARBA00023242"/>
    </source>
</evidence>
<protein>
    <recommendedName>
        <fullName evidence="3">CHD C-terminal 2 domain-containing protein</fullName>
    </recommendedName>
</protein>
<organism evidence="4 5">
    <name type="scientific">Anas platyrhynchos platyrhynchos</name>
    <name type="common">Northern mallard</name>
    <dbReference type="NCBI Taxonomy" id="8840"/>
    <lineage>
        <taxon>Eukaryota</taxon>
        <taxon>Metazoa</taxon>
        <taxon>Chordata</taxon>
        <taxon>Craniata</taxon>
        <taxon>Vertebrata</taxon>
        <taxon>Euteleostomi</taxon>
        <taxon>Archelosauria</taxon>
        <taxon>Archosauria</taxon>
        <taxon>Dinosauria</taxon>
        <taxon>Saurischia</taxon>
        <taxon>Theropoda</taxon>
        <taxon>Coelurosauria</taxon>
        <taxon>Aves</taxon>
        <taxon>Neognathae</taxon>
        <taxon>Galloanserae</taxon>
        <taxon>Anseriformes</taxon>
        <taxon>Anatidae</taxon>
        <taxon>Anatinae</taxon>
        <taxon>Anas</taxon>
    </lineage>
</organism>
<dbReference type="Proteomes" id="UP000016666">
    <property type="component" value="Unassembled WGS sequence"/>
</dbReference>
<dbReference type="Gene3D" id="1.10.10.60">
    <property type="entry name" value="Homeodomain-like"/>
    <property type="match status" value="1"/>
</dbReference>
<dbReference type="STRING" id="8840.ENSAPLP00000031363"/>
<dbReference type="PANTHER" id="PTHR45623:SF9">
    <property type="entry name" value="CHROMODOMAIN-HELICASE-DNA-BINDING PROTEIN 3"/>
    <property type="match status" value="1"/>
</dbReference>
<reference evidence="4" key="2">
    <citation type="submission" date="2025-08" db="UniProtKB">
        <authorList>
            <consortium name="Ensembl"/>
        </authorList>
    </citation>
    <scope>IDENTIFICATION</scope>
</reference>
<dbReference type="GO" id="GO:0140658">
    <property type="term" value="F:ATP-dependent chromatin remodeler activity"/>
    <property type="evidence" value="ECO:0007669"/>
    <property type="project" value="TreeGrafter"/>
</dbReference>
<keyword evidence="1" id="KW-0539">Nucleus</keyword>
<reference evidence="4" key="3">
    <citation type="submission" date="2025-09" db="UniProtKB">
        <authorList>
            <consortium name="Ensembl"/>
        </authorList>
    </citation>
    <scope>IDENTIFICATION</scope>
</reference>
<dbReference type="AlphaFoldDB" id="A0A493TZQ9"/>
<dbReference type="GO" id="GO:0003677">
    <property type="term" value="F:DNA binding"/>
    <property type="evidence" value="ECO:0007669"/>
    <property type="project" value="TreeGrafter"/>
</dbReference>
<dbReference type="Pfam" id="PF08074">
    <property type="entry name" value="CHDCT2"/>
    <property type="match status" value="1"/>
</dbReference>
<dbReference type="PANTHER" id="PTHR45623">
    <property type="entry name" value="CHROMODOMAIN-HELICASE-DNA-BINDING PROTEIN 3-RELATED-RELATED"/>
    <property type="match status" value="1"/>
</dbReference>
<name>A0A493TZQ9_ANAPP</name>
<evidence type="ECO:0000256" key="2">
    <source>
        <dbReference type="SAM" id="MobiDB-lite"/>
    </source>
</evidence>
<feature type="region of interest" description="Disordered" evidence="2">
    <location>
        <begin position="216"/>
        <end position="279"/>
    </location>
</feature>
<dbReference type="GO" id="GO:0003682">
    <property type="term" value="F:chromatin binding"/>
    <property type="evidence" value="ECO:0007669"/>
    <property type="project" value="TreeGrafter"/>
</dbReference>
<feature type="compositionally biased region" description="Basic and acidic residues" evidence="2">
    <location>
        <begin position="231"/>
        <end position="251"/>
    </location>
</feature>
<dbReference type="GeneTree" id="ENSGT00940000158001"/>
<reference evidence="5" key="1">
    <citation type="submission" date="2017-10" db="EMBL/GenBank/DDBJ databases">
        <title>A new Pekin duck reference genome.</title>
        <authorList>
            <person name="Hou Z.-C."/>
            <person name="Zhou Z.-K."/>
            <person name="Zhu F."/>
            <person name="Hou S.-S."/>
        </authorList>
    </citation>
    <scope>NUCLEOTIDE SEQUENCE [LARGE SCALE GENOMIC DNA]</scope>
</reference>
<dbReference type="InterPro" id="IPR012957">
    <property type="entry name" value="CHD_C2"/>
</dbReference>
<feature type="region of interest" description="Disordered" evidence="2">
    <location>
        <begin position="759"/>
        <end position="790"/>
    </location>
</feature>
<feature type="compositionally biased region" description="Basic and acidic residues" evidence="2">
    <location>
        <begin position="529"/>
        <end position="617"/>
    </location>
</feature>
<dbReference type="FunFam" id="1.10.10.60:FF:000037">
    <property type="entry name" value="chromodomain-helicase-DNA-binding protein 3 isoform X1"/>
    <property type="match status" value="1"/>
</dbReference>